<name>A0A1B0AJY3_GLOPL</name>
<dbReference type="VEuPathDB" id="VectorBase:GPAI048171"/>
<organism evidence="1 2">
    <name type="scientific">Glossina pallidipes</name>
    <name type="common">Tsetse fly</name>
    <dbReference type="NCBI Taxonomy" id="7398"/>
    <lineage>
        <taxon>Eukaryota</taxon>
        <taxon>Metazoa</taxon>
        <taxon>Ecdysozoa</taxon>
        <taxon>Arthropoda</taxon>
        <taxon>Hexapoda</taxon>
        <taxon>Insecta</taxon>
        <taxon>Pterygota</taxon>
        <taxon>Neoptera</taxon>
        <taxon>Endopterygota</taxon>
        <taxon>Diptera</taxon>
        <taxon>Brachycera</taxon>
        <taxon>Muscomorpha</taxon>
        <taxon>Hippoboscoidea</taxon>
        <taxon>Glossinidae</taxon>
        <taxon>Glossina</taxon>
    </lineage>
</organism>
<proteinExistence type="predicted"/>
<evidence type="ECO:0000313" key="2">
    <source>
        <dbReference type="Proteomes" id="UP000092445"/>
    </source>
</evidence>
<dbReference type="Proteomes" id="UP000092445">
    <property type="component" value="Unassembled WGS sequence"/>
</dbReference>
<sequence length="101" mass="12032">MKIEKSCLTNLEVEKLRNLRFLYFVSYIDHWCISRLPICTAKARTRLHINFMVLFIKEPGASAKRPTKHSVECERVSHELDSYFNLNLNKLNNFQTHLEYD</sequence>
<dbReference type="AlphaFoldDB" id="A0A1B0AJY3"/>
<accession>A0A1B0AJY3</accession>
<reference evidence="1" key="2">
    <citation type="submission" date="2020-05" db="UniProtKB">
        <authorList>
            <consortium name="EnsemblMetazoa"/>
        </authorList>
    </citation>
    <scope>IDENTIFICATION</scope>
    <source>
        <strain evidence="1">IAEA</strain>
    </source>
</reference>
<reference evidence="2" key="1">
    <citation type="submission" date="2014-03" db="EMBL/GenBank/DDBJ databases">
        <authorList>
            <person name="Aksoy S."/>
            <person name="Warren W."/>
            <person name="Wilson R.K."/>
        </authorList>
    </citation>
    <scope>NUCLEOTIDE SEQUENCE [LARGE SCALE GENOMIC DNA]</scope>
    <source>
        <strain evidence="2">IAEA</strain>
    </source>
</reference>
<keyword evidence="2" id="KW-1185">Reference proteome</keyword>
<protein>
    <submittedName>
        <fullName evidence="1">Uncharacterized protein</fullName>
    </submittedName>
</protein>
<evidence type="ECO:0000313" key="1">
    <source>
        <dbReference type="EnsemblMetazoa" id="GPAI048171-PA"/>
    </source>
</evidence>
<dbReference type="EnsemblMetazoa" id="GPAI048171-RA">
    <property type="protein sequence ID" value="GPAI048171-PA"/>
    <property type="gene ID" value="GPAI048171"/>
</dbReference>